<gene>
    <name evidence="2" type="ORF">C9J18_19745</name>
    <name evidence="1" type="ORF">CTM96_19300</name>
</gene>
<proteinExistence type="predicted"/>
<keyword evidence="3" id="KW-1185">Reference proteome</keyword>
<dbReference type="Proteomes" id="UP000241405">
    <property type="component" value="Unassembled WGS sequence"/>
</dbReference>
<accession>A0A2T3JDJ3</accession>
<sequence>MFLILKQKTWHMTTPSLLSSTSLTKEFCKGFDCSNMRLFYLAYPNCDAVRHELLLLSMLGDN</sequence>
<dbReference type="EMBL" id="PYMO01000030">
    <property type="protein sequence ID" value="PSU20670.1"/>
    <property type="molecule type" value="Genomic_DNA"/>
</dbReference>
<evidence type="ECO:0000313" key="2">
    <source>
        <dbReference type="EMBL" id="PSU46972.1"/>
    </source>
</evidence>
<comment type="caution">
    <text evidence="2">The sequence shown here is derived from an EMBL/GenBank/DDBJ whole genome shotgun (WGS) entry which is preliminary data.</text>
</comment>
<reference evidence="3 4" key="1">
    <citation type="submission" date="2018-03" db="EMBL/GenBank/DDBJ databases">
        <title>Whole genome sequencing of Histamine producing bacteria.</title>
        <authorList>
            <person name="Butler K."/>
        </authorList>
    </citation>
    <scope>NUCLEOTIDE SEQUENCE [LARGE SCALE GENOMIC DNA]</scope>
    <source>
        <strain evidence="2 4">FS-6.1</strain>
        <strain evidence="1 3">FS-6.2</strain>
    </source>
</reference>
<dbReference type="AlphaFoldDB" id="A0A2T3JDJ3"/>
<organism evidence="2 4">
    <name type="scientific">Photobacterium phosphoreum</name>
    <dbReference type="NCBI Taxonomy" id="659"/>
    <lineage>
        <taxon>Bacteria</taxon>
        <taxon>Pseudomonadati</taxon>
        <taxon>Pseudomonadota</taxon>
        <taxon>Gammaproteobacteria</taxon>
        <taxon>Vibrionales</taxon>
        <taxon>Vibrionaceae</taxon>
        <taxon>Photobacterium</taxon>
    </lineage>
</organism>
<evidence type="ECO:0000313" key="1">
    <source>
        <dbReference type="EMBL" id="PSU20670.1"/>
    </source>
</evidence>
<dbReference type="Proteomes" id="UP000241618">
    <property type="component" value="Unassembled WGS sequence"/>
</dbReference>
<evidence type="ECO:0000313" key="4">
    <source>
        <dbReference type="Proteomes" id="UP000241618"/>
    </source>
</evidence>
<dbReference type="EMBL" id="PYMP01000028">
    <property type="protein sequence ID" value="PSU46972.1"/>
    <property type="molecule type" value="Genomic_DNA"/>
</dbReference>
<evidence type="ECO:0000313" key="3">
    <source>
        <dbReference type="Proteomes" id="UP000241405"/>
    </source>
</evidence>
<name>A0A2T3JDJ3_PHOPO</name>
<protein>
    <submittedName>
        <fullName evidence="2">Uncharacterized protein</fullName>
    </submittedName>
</protein>